<evidence type="ECO:0000256" key="3">
    <source>
        <dbReference type="ARBA" id="ARBA00022676"/>
    </source>
</evidence>
<comment type="catalytic activity">
    <reaction evidence="6">
        <text>orotidine 5'-phosphate + diphosphate = orotate + 5-phospho-alpha-D-ribose 1-diphosphate</text>
        <dbReference type="Rhea" id="RHEA:10380"/>
        <dbReference type="ChEBI" id="CHEBI:30839"/>
        <dbReference type="ChEBI" id="CHEBI:33019"/>
        <dbReference type="ChEBI" id="CHEBI:57538"/>
        <dbReference type="ChEBI" id="CHEBI:58017"/>
        <dbReference type="EC" id="2.4.2.10"/>
    </reaction>
</comment>
<keyword evidence="6" id="KW-0460">Magnesium</keyword>
<comment type="cofactor">
    <cofactor evidence="6">
        <name>Mg(2+)</name>
        <dbReference type="ChEBI" id="CHEBI:18420"/>
    </cofactor>
</comment>
<dbReference type="SUPFAM" id="SSF53271">
    <property type="entry name" value="PRTase-like"/>
    <property type="match status" value="1"/>
</dbReference>
<dbReference type="GO" id="GO:0000287">
    <property type="term" value="F:magnesium ion binding"/>
    <property type="evidence" value="ECO:0007669"/>
    <property type="project" value="UniProtKB-UniRule"/>
</dbReference>
<evidence type="ECO:0000256" key="5">
    <source>
        <dbReference type="ARBA" id="ARBA00022975"/>
    </source>
</evidence>
<dbReference type="EC" id="2.4.2.10" evidence="2 6"/>
<evidence type="ECO:0000313" key="9">
    <source>
        <dbReference type="Proteomes" id="UP000230779"/>
    </source>
</evidence>
<dbReference type="Gene3D" id="3.40.50.2020">
    <property type="match status" value="1"/>
</dbReference>
<keyword evidence="5 6" id="KW-0665">Pyrimidine biosynthesis</keyword>
<evidence type="ECO:0000313" key="8">
    <source>
        <dbReference type="EMBL" id="PIY96830.1"/>
    </source>
</evidence>
<evidence type="ECO:0000259" key="7">
    <source>
        <dbReference type="Pfam" id="PF00156"/>
    </source>
</evidence>
<name>A0A2M7RJB0_9BACT</name>
<evidence type="ECO:0000256" key="4">
    <source>
        <dbReference type="ARBA" id="ARBA00022679"/>
    </source>
</evidence>
<dbReference type="EMBL" id="PFMD01000027">
    <property type="protein sequence ID" value="PIY96830.1"/>
    <property type="molecule type" value="Genomic_DNA"/>
</dbReference>
<feature type="binding site" description="in other chain" evidence="6">
    <location>
        <begin position="121"/>
        <end position="129"/>
    </location>
    <ligand>
        <name>5-phospho-alpha-D-ribose 1-diphosphate</name>
        <dbReference type="ChEBI" id="CHEBI:58017"/>
        <note>ligand shared between dimeric partners</note>
    </ligand>
</feature>
<organism evidence="8 9">
    <name type="scientific">Candidatus Kerfeldbacteria bacterium CG_4_10_14_0_8_um_filter_42_10</name>
    <dbReference type="NCBI Taxonomy" id="2014248"/>
    <lineage>
        <taxon>Bacteria</taxon>
        <taxon>Candidatus Kerfeldiibacteriota</taxon>
    </lineage>
</organism>
<comment type="caution">
    <text evidence="8">The sequence shown here is derived from an EMBL/GenBank/DDBJ whole genome shotgun (WGS) entry which is preliminary data.</text>
</comment>
<protein>
    <recommendedName>
        <fullName evidence="2 6">Orotate phosphoribosyltransferase</fullName>
        <shortName evidence="6">OPRT</shortName>
        <shortName evidence="6">OPRTase</shortName>
        <ecNumber evidence="2 6">2.4.2.10</ecNumber>
    </recommendedName>
</protein>
<dbReference type="InterPro" id="IPR023031">
    <property type="entry name" value="OPRT"/>
</dbReference>
<dbReference type="Pfam" id="PF00156">
    <property type="entry name" value="Pribosyltran"/>
    <property type="match status" value="1"/>
</dbReference>
<comment type="function">
    <text evidence="6">Catalyzes the transfer of a ribosyl phosphate group from 5-phosphoribose 1-diphosphate to orotate, leading to the formation of orotidine monophosphate (OMP).</text>
</comment>
<accession>A0A2M7RJB0</accession>
<feature type="binding site" evidence="6">
    <location>
        <position position="99"/>
    </location>
    <ligand>
        <name>5-phospho-alpha-D-ribose 1-diphosphate</name>
        <dbReference type="ChEBI" id="CHEBI:58017"/>
        <note>ligand shared between dimeric partners</note>
    </ligand>
</feature>
<dbReference type="PANTHER" id="PTHR19278:SF9">
    <property type="entry name" value="URIDINE 5'-MONOPHOSPHATE SYNTHASE"/>
    <property type="match status" value="1"/>
</dbReference>
<dbReference type="AlphaFoldDB" id="A0A2M7RJB0"/>
<dbReference type="PANTHER" id="PTHR19278">
    <property type="entry name" value="OROTATE PHOSPHORIBOSYLTRANSFERASE"/>
    <property type="match status" value="1"/>
</dbReference>
<evidence type="ECO:0000256" key="2">
    <source>
        <dbReference type="ARBA" id="ARBA00011971"/>
    </source>
</evidence>
<comment type="pathway">
    <text evidence="1 6">Pyrimidine metabolism; UMP biosynthesis via de novo pathway; UMP from orotate: step 1/2.</text>
</comment>
<feature type="binding site" description="in other chain" evidence="6">
    <location>
        <position position="96"/>
    </location>
    <ligand>
        <name>5-phospho-alpha-D-ribose 1-diphosphate</name>
        <dbReference type="ChEBI" id="CHEBI:58017"/>
        <note>ligand shared between dimeric partners</note>
    </ligand>
</feature>
<sequence>MKNPDERILKLFATQKDFGTVGPYRTTGGWWVPIYFDSRKAFSEPKKLTAFAEIFIELIREKKIRFDVVVGGATAGMPIGLAVALKLKKPFCYVRKQAKKGGLCNAVEGYYKKGWKAILIDDFIANGTSKKAFIRNMRKDGLKVDTIIVALRRPKKKNYSKIRKLKVKVYDFGSLDDLNEYMAKNNYITKEAFQLMNWYTKYPDTWQNDPKKMEYLKNYKKMKKNSKLGV</sequence>
<dbReference type="HAMAP" id="MF_01208">
    <property type="entry name" value="PyrE"/>
    <property type="match status" value="1"/>
</dbReference>
<dbReference type="InterPro" id="IPR029057">
    <property type="entry name" value="PRTase-like"/>
</dbReference>
<gene>
    <name evidence="6" type="primary">pyrE</name>
    <name evidence="8" type="ORF">COY66_02795</name>
</gene>
<dbReference type="CDD" id="cd06223">
    <property type="entry name" value="PRTases_typeI"/>
    <property type="match status" value="1"/>
</dbReference>
<proteinExistence type="inferred from homology"/>
<dbReference type="GO" id="GO:0004588">
    <property type="term" value="F:orotate phosphoribosyltransferase activity"/>
    <property type="evidence" value="ECO:0007669"/>
    <property type="project" value="UniProtKB-UniRule"/>
</dbReference>
<dbReference type="InterPro" id="IPR000836">
    <property type="entry name" value="PRTase_dom"/>
</dbReference>
<reference evidence="8 9" key="1">
    <citation type="submission" date="2017-09" db="EMBL/GenBank/DDBJ databases">
        <title>Depth-based differentiation of microbial function through sediment-hosted aquifers and enrichment of novel symbionts in the deep terrestrial subsurface.</title>
        <authorList>
            <person name="Probst A.J."/>
            <person name="Ladd B."/>
            <person name="Jarett J.K."/>
            <person name="Geller-Mcgrath D.E."/>
            <person name="Sieber C.M."/>
            <person name="Emerson J.B."/>
            <person name="Anantharaman K."/>
            <person name="Thomas B.C."/>
            <person name="Malmstrom R."/>
            <person name="Stieglmeier M."/>
            <person name="Klingl A."/>
            <person name="Woyke T."/>
            <person name="Ryan C.M."/>
            <person name="Banfield J.F."/>
        </authorList>
    </citation>
    <scope>NUCLEOTIDE SEQUENCE [LARGE SCALE GENOMIC DNA]</scope>
    <source>
        <strain evidence="8">CG_4_10_14_0_8_um_filter_42_10</strain>
    </source>
</reference>
<keyword evidence="3 6" id="KW-0328">Glycosyltransferase</keyword>
<feature type="binding site" evidence="6">
    <location>
        <position position="153"/>
    </location>
    <ligand>
        <name>orotate</name>
        <dbReference type="ChEBI" id="CHEBI:30839"/>
    </ligand>
</feature>
<evidence type="ECO:0000256" key="1">
    <source>
        <dbReference type="ARBA" id="ARBA00004889"/>
    </source>
</evidence>
<dbReference type="UniPathway" id="UPA00070">
    <property type="reaction ID" value="UER00119"/>
</dbReference>
<feature type="binding site" evidence="6">
    <location>
        <position position="95"/>
    </location>
    <ligand>
        <name>5-phospho-alpha-D-ribose 1-diphosphate</name>
        <dbReference type="ChEBI" id="CHEBI:58017"/>
        <note>ligand shared between dimeric partners</note>
    </ligand>
</feature>
<keyword evidence="4 6" id="KW-0808">Transferase</keyword>
<feature type="domain" description="Phosphoribosyltransferase" evidence="7">
    <location>
        <begin position="46"/>
        <end position="157"/>
    </location>
</feature>
<dbReference type="GO" id="GO:0044205">
    <property type="term" value="P:'de novo' UMP biosynthetic process"/>
    <property type="evidence" value="ECO:0007669"/>
    <property type="project" value="UniProtKB-UniRule"/>
</dbReference>
<dbReference type="Proteomes" id="UP000230779">
    <property type="component" value="Unassembled WGS sequence"/>
</dbReference>
<comment type="caution">
    <text evidence="6">Lacks conserved residue(s) required for the propagation of feature annotation.</text>
</comment>
<comment type="subunit">
    <text evidence="6">Homodimer.</text>
</comment>
<evidence type="ECO:0000256" key="6">
    <source>
        <dbReference type="HAMAP-Rule" id="MF_01208"/>
    </source>
</evidence>
<dbReference type="GO" id="GO:0019856">
    <property type="term" value="P:pyrimidine nucleobase biosynthetic process"/>
    <property type="evidence" value="ECO:0007669"/>
    <property type="project" value="TreeGrafter"/>
</dbReference>
<comment type="similarity">
    <text evidence="6">Belongs to the purine/pyrimidine phosphoribosyltransferase family. PyrE subfamily.</text>
</comment>